<evidence type="ECO:0000313" key="11">
    <source>
        <dbReference type="EMBL" id="KIX11347.1"/>
    </source>
</evidence>
<dbReference type="STRING" id="1429043.X474_23925"/>
<feature type="domain" description="Helicase ATP-binding" evidence="9">
    <location>
        <begin position="28"/>
        <end position="218"/>
    </location>
</feature>
<dbReference type="FunCoup" id="A0A0D2G8W3">
    <property type="interactions" value="52"/>
</dbReference>
<dbReference type="InterPro" id="IPR011545">
    <property type="entry name" value="DEAD/DEAH_box_helicase_dom"/>
</dbReference>
<keyword evidence="6" id="KW-0238">DNA-binding</keyword>
<keyword evidence="2" id="KW-0227">DNA damage</keyword>
<dbReference type="InterPro" id="IPR013701">
    <property type="entry name" value="Lhr-like_DEAD/DEAH_assoc"/>
</dbReference>
<evidence type="ECO:0000259" key="9">
    <source>
        <dbReference type="PROSITE" id="PS51192"/>
    </source>
</evidence>
<dbReference type="Pfam" id="PF19306">
    <property type="entry name" value="WHD_Lhr"/>
    <property type="match status" value="1"/>
</dbReference>
<dbReference type="InterPro" id="IPR055367">
    <property type="entry name" value="WH4_Lhr"/>
</dbReference>
<dbReference type="Proteomes" id="UP000032233">
    <property type="component" value="Unassembled WGS sequence"/>
</dbReference>
<dbReference type="PANTHER" id="PTHR47962:SF5">
    <property type="entry name" value="ATP-DEPENDENT HELICASE LHR-RELATED"/>
    <property type="match status" value="1"/>
</dbReference>
<name>A0A0D2G8W3_9BACT</name>
<evidence type="ECO:0000313" key="12">
    <source>
        <dbReference type="Proteomes" id="UP000032233"/>
    </source>
</evidence>
<dbReference type="InterPro" id="IPR052511">
    <property type="entry name" value="ATP-dep_Helicase"/>
</dbReference>
<evidence type="ECO:0000256" key="4">
    <source>
        <dbReference type="ARBA" id="ARBA00022806"/>
    </source>
</evidence>
<accession>A0A0D2G8W3</accession>
<dbReference type="SUPFAM" id="SSF52540">
    <property type="entry name" value="P-loop containing nucleoside triphosphate hydrolases"/>
    <property type="match status" value="1"/>
</dbReference>
<dbReference type="PANTHER" id="PTHR47962">
    <property type="entry name" value="ATP-DEPENDENT HELICASE LHR-RELATED-RELATED"/>
    <property type="match status" value="1"/>
</dbReference>
<dbReference type="GO" id="GO:0005524">
    <property type="term" value="F:ATP binding"/>
    <property type="evidence" value="ECO:0007669"/>
    <property type="project" value="UniProtKB-KW"/>
</dbReference>
<dbReference type="InterPro" id="IPR045628">
    <property type="entry name" value="Lhr_WH_dom"/>
</dbReference>
<dbReference type="SMART" id="SM00490">
    <property type="entry name" value="HELICc"/>
    <property type="match status" value="1"/>
</dbReference>
<dbReference type="GO" id="GO:0003677">
    <property type="term" value="F:DNA binding"/>
    <property type="evidence" value="ECO:0007669"/>
    <property type="project" value="UniProtKB-KW"/>
</dbReference>
<evidence type="ECO:0000256" key="2">
    <source>
        <dbReference type="ARBA" id="ARBA00022763"/>
    </source>
</evidence>
<dbReference type="SMART" id="SM00487">
    <property type="entry name" value="DEXDc"/>
    <property type="match status" value="1"/>
</dbReference>
<dbReference type="Pfam" id="PF08494">
    <property type="entry name" value="DEAD_assoc"/>
    <property type="match status" value="1"/>
</dbReference>
<evidence type="ECO:0000256" key="5">
    <source>
        <dbReference type="ARBA" id="ARBA00022840"/>
    </source>
</evidence>
<keyword evidence="4 11" id="KW-0347">Helicase</keyword>
<evidence type="ECO:0000256" key="6">
    <source>
        <dbReference type="ARBA" id="ARBA00023125"/>
    </source>
</evidence>
<keyword evidence="3" id="KW-0378">Hydrolase</keyword>
<keyword evidence="1" id="KW-0547">Nucleotide-binding</keyword>
<dbReference type="InterPro" id="IPR014001">
    <property type="entry name" value="Helicase_ATP-bd"/>
</dbReference>
<proteinExistence type="predicted"/>
<dbReference type="InterPro" id="IPR027417">
    <property type="entry name" value="P-loop_NTPase"/>
</dbReference>
<dbReference type="EMBL" id="AZAC01000056">
    <property type="protein sequence ID" value="KIX11347.1"/>
    <property type="molecule type" value="Genomic_DNA"/>
</dbReference>
<evidence type="ECO:0000256" key="8">
    <source>
        <dbReference type="ARBA" id="ARBA00023235"/>
    </source>
</evidence>
<dbReference type="PROSITE" id="PS51192">
    <property type="entry name" value="HELICASE_ATP_BIND_1"/>
    <property type="match status" value="1"/>
</dbReference>
<reference evidence="11 12" key="1">
    <citation type="submission" date="2013-11" db="EMBL/GenBank/DDBJ databases">
        <title>Metagenomic analysis of a methanogenic consortium involved in long chain n-alkane degradation.</title>
        <authorList>
            <person name="Davidova I.A."/>
            <person name="Callaghan A.V."/>
            <person name="Wawrik B."/>
            <person name="Pruitt S."/>
            <person name="Marks C."/>
            <person name="Duncan K.E."/>
            <person name="Suflita J.M."/>
        </authorList>
    </citation>
    <scope>NUCLEOTIDE SEQUENCE [LARGE SCALE GENOMIC DNA]</scope>
    <source>
        <strain evidence="11 12">SPR</strain>
    </source>
</reference>
<dbReference type="PROSITE" id="PS51194">
    <property type="entry name" value="HELICASE_CTER"/>
    <property type="match status" value="1"/>
</dbReference>
<dbReference type="Pfam" id="PF00271">
    <property type="entry name" value="Helicase_C"/>
    <property type="match status" value="1"/>
</dbReference>
<dbReference type="CDD" id="cd18796">
    <property type="entry name" value="SF2_C_LHR"/>
    <property type="match status" value="1"/>
</dbReference>
<dbReference type="GO" id="GO:0004386">
    <property type="term" value="F:helicase activity"/>
    <property type="evidence" value="ECO:0007669"/>
    <property type="project" value="UniProtKB-KW"/>
</dbReference>
<keyword evidence="7" id="KW-0234">DNA repair</keyword>
<protein>
    <submittedName>
        <fullName evidence="11">ATP-dependent helicase</fullName>
    </submittedName>
</protein>
<keyword evidence="12" id="KW-1185">Reference proteome</keyword>
<evidence type="ECO:0000256" key="1">
    <source>
        <dbReference type="ARBA" id="ARBA00022741"/>
    </source>
</evidence>
<dbReference type="InterPro" id="IPR001650">
    <property type="entry name" value="Helicase_C-like"/>
</dbReference>
<keyword evidence="8" id="KW-0413">Isomerase</keyword>
<dbReference type="Pfam" id="PF00270">
    <property type="entry name" value="DEAD"/>
    <property type="match status" value="1"/>
</dbReference>
<dbReference type="GO" id="GO:0016887">
    <property type="term" value="F:ATP hydrolysis activity"/>
    <property type="evidence" value="ECO:0007669"/>
    <property type="project" value="TreeGrafter"/>
</dbReference>
<evidence type="ECO:0000256" key="3">
    <source>
        <dbReference type="ARBA" id="ARBA00022801"/>
    </source>
</evidence>
<sequence length="1483" mass="166470">MLDLFHPVIAQWFVGRLGEPTDIQRQAWPKIAQGGHVLITAPTGSGKTLASFLWSINQLVSRSWPLGKTSVLYVSPLKALNNDIEKNLLLPLAQIKKLLKDQGREMPRIQVMTRSGDTPQNQRRRMLRDPPEILITTPESLNLLLSSRGGRSILGSLKTVILDEIHALMGSKRDAFLSTAVERLVPLSGEFQRIALSATIRPLAKAADFVGGFALEYSNDAPLFHARQVSLVQSSLPKKLEIKVCLPEEALSLPPGESVWPALISDFKKIIAKNKSSLFFVNSRRLAEKITHLINRDEQTPLAYAHHGSLSKELRLEVESKLKKGGLKAIVATSSLELGIDIGELEQVVLVQTPPSVSSALQRIGRAGHQVGAASKGALFPTHARDILEAAVLAPAVESGLIEKRPPVGPCLDVLAQVLVSMTAMETWDLDRLYDQIRTSVCYRTLKQKEFDLVLEMLAGRFAQTKIPELRPKIMVDRLENRVKARKGAYLDIYSSGGVIPDRGSYNLRHQESNNRIGQLDEEFVWEAKKGQVFTLGAQNWRVEKITPNDVFVSPAKPDAMAPPFWQAEGFNRDFHFSKALGRFMEQADQNLDQPWFKTHLSNICGLEPPAVEKLCDFLDRQKQATGENLPHANHLLMEQTSAGPGGAPGNQLFLHTLWGGKLNRPFALALEAAWQMRFQKPVEIFAGNDSIALVLPDQVEADELLGMVTKERLGDLLRHRLENSGFFGARFREAAGRALLLPRKGFNQRMPLWLNRLRSQKLLEAIKRLKDFPILLEAWRSCLNEEFDLPALKEVLEKIQTGEIRVSLVKTDHPSPLAMDMAFRQINQYMYQGDEPKTSRASDLDMDLLQEVLFEPDLRPELPEALCREFEEKRQRLFPEYTPDSAWELVEWVKERLLIPLSQWRALKRSMERDHGREAEQALTQAAPKLALLAPLQAAEPLVAARETVFALKNALYPADPHIRLTSLASDQAELTEKDSIDLELPDEPALAFMGQWLSFFAPLGFKQIQKALGISPDRLSDLLGEMVSSRQLITGQLREDSSEKLFVDKNNLESLLRLMRARSRPGFQTLPAEELALFIAEWQGLTRQPKDKENFYNRLEQLLCLPLEAEQWESEFLPARALNYQTGWLDEAATRHQLIWVGQGKGQVAFCFAEDLDLFTDQENEGRQDEVEITQLFTDPNGRYSLDALLQAAGLSSSELVSRLWQGVWQGILTNDSFAALRKGVQTGFKAPDAATSGKYRNTTRPGRRGFARWQGSLPLVGNWRLLPPPDFPQGQLEKTELLKDRARLLLARYGLICRELLAREAPALGWGNIFRALRFMELSGEVLSGMFFHGLSGIQFITPRAFGKLSQGLDQEAVFWLNAKDPASVCGLGLKGFKGLLPKRQAGNHMTFHGSEPVFISASRGRELTFFKPAQDPANPLYLGPLENMLGRSFNPQSRILVKTINQKPAAQSPYLNDLAQIFEVVADYKDVVLYKKRLN</sequence>
<dbReference type="GO" id="GO:0006281">
    <property type="term" value="P:DNA repair"/>
    <property type="evidence" value="ECO:0007669"/>
    <property type="project" value="UniProtKB-KW"/>
</dbReference>
<feature type="domain" description="Helicase C-terminal" evidence="10">
    <location>
        <begin position="266"/>
        <end position="416"/>
    </location>
</feature>
<dbReference type="InterPro" id="IPR055368">
    <property type="entry name" value="WH3_Lhr"/>
</dbReference>
<dbReference type="Gene3D" id="3.40.50.300">
    <property type="entry name" value="P-loop containing nucleotide triphosphate hydrolases"/>
    <property type="match status" value="2"/>
</dbReference>
<gene>
    <name evidence="11" type="ORF">X474_23925</name>
</gene>
<dbReference type="InParanoid" id="A0A0D2G8W3"/>
<comment type="caution">
    <text evidence="11">The sequence shown here is derived from an EMBL/GenBank/DDBJ whole genome shotgun (WGS) entry which is preliminary data.</text>
</comment>
<dbReference type="Pfam" id="PF23235">
    <property type="entry name" value="WHD_3rd_Lhr"/>
    <property type="match status" value="1"/>
</dbReference>
<dbReference type="Pfam" id="PF23234">
    <property type="entry name" value="WHD_4th_Lhr"/>
    <property type="match status" value="1"/>
</dbReference>
<dbReference type="PATRIC" id="fig|1429043.3.peg.5057"/>
<organism evidence="11 12">
    <name type="scientific">Dethiosulfatarculus sandiegensis</name>
    <dbReference type="NCBI Taxonomy" id="1429043"/>
    <lineage>
        <taxon>Bacteria</taxon>
        <taxon>Pseudomonadati</taxon>
        <taxon>Thermodesulfobacteriota</taxon>
        <taxon>Desulfarculia</taxon>
        <taxon>Desulfarculales</taxon>
        <taxon>Desulfarculaceae</taxon>
        <taxon>Dethiosulfatarculus</taxon>
    </lineage>
</organism>
<keyword evidence="5" id="KW-0067">ATP-binding</keyword>
<evidence type="ECO:0000256" key="7">
    <source>
        <dbReference type="ARBA" id="ARBA00023204"/>
    </source>
</evidence>
<evidence type="ECO:0000259" key="10">
    <source>
        <dbReference type="PROSITE" id="PS51194"/>
    </source>
</evidence>